<dbReference type="Pfam" id="PF01841">
    <property type="entry name" value="Transglut_core"/>
    <property type="match status" value="1"/>
</dbReference>
<dbReference type="SUPFAM" id="SSF54001">
    <property type="entry name" value="Cysteine proteinases"/>
    <property type="match status" value="1"/>
</dbReference>
<evidence type="ECO:0000259" key="1">
    <source>
        <dbReference type="SMART" id="SM00460"/>
    </source>
</evidence>
<dbReference type="PROSITE" id="PS51257">
    <property type="entry name" value="PROKAR_LIPOPROTEIN"/>
    <property type="match status" value="1"/>
</dbReference>
<dbReference type="PANTHER" id="PTHR33490">
    <property type="entry name" value="BLR5614 PROTEIN-RELATED"/>
    <property type="match status" value="1"/>
</dbReference>
<evidence type="ECO:0000313" key="2">
    <source>
        <dbReference type="EMBL" id="HHS51303.1"/>
    </source>
</evidence>
<name>A0A7C6EEJ8_UNCW3</name>
<reference evidence="2" key="1">
    <citation type="journal article" date="2020" name="mSystems">
        <title>Genome- and Community-Level Interaction Insights into Carbon Utilization and Element Cycling Functions of Hydrothermarchaeota in Hydrothermal Sediment.</title>
        <authorList>
            <person name="Zhou Z."/>
            <person name="Liu Y."/>
            <person name="Xu W."/>
            <person name="Pan J."/>
            <person name="Luo Z.H."/>
            <person name="Li M."/>
        </authorList>
    </citation>
    <scope>NUCLEOTIDE SEQUENCE [LARGE SCALE GENOMIC DNA]</scope>
    <source>
        <strain evidence="2">SpSt-876</strain>
    </source>
</reference>
<dbReference type="SMART" id="SM00460">
    <property type="entry name" value="TGc"/>
    <property type="match status" value="1"/>
</dbReference>
<proteinExistence type="predicted"/>
<organism evidence="2">
    <name type="scientific">candidate division WOR-3 bacterium</name>
    <dbReference type="NCBI Taxonomy" id="2052148"/>
    <lineage>
        <taxon>Bacteria</taxon>
        <taxon>Bacteria division WOR-3</taxon>
    </lineage>
</organism>
<sequence>MKMRIWLFTVLLLSCSKSVPKTILKPTETWLGVYLAEKKVGYSVTKSQAIPNGYQIISRTKMSLKMMERQSEINSYFTGTTDSELTLKSFDMDFVTKGSSFRMKGKRVNSKLEITVTSSGETKTNVIDVRGKLYPAAVIGNIVAGQGLTIGKTHHLKIFEPTVMNAVDTKVTIEKKERIKVKNQEYDAWCLNVTMLGLTSTTWIDSTGETIKEESPPGIVMLRVTPQEALAEIGEDKTLDVLSLFSIRVPTIIPNPRAVSYLKVALLNIDTSNLRLRDESQTIVDTNPLVLEIKTEPIPAAKIPLPVRHETEFTKPSLAIQSDNPKIKDKAQSIIQGSKDGVSAVEKLIAWVFNNVEKRATASLPSAIDVLNNLAGDCNEHSVLFAALARSVGIPTKVVVGLVYLDNGFYYHAWNKVYLNRWIAVDPTFNQFPADATHLKLQEGELSEQAKVLKIVGKLALEIKEFR</sequence>
<feature type="domain" description="Transglutaminase-like" evidence="1">
    <location>
        <begin position="370"/>
        <end position="429"/>
    </location>
</feature>
<dbReference type="Gene3D" id="3.10.620.30">
    <property type="match status" value="1"/>
</dbReference>
<protein>
    <submittedName>
        <fullName evidence="2">Transglutaminase domain-containing protein</fullName>
    </submittedName>
</protein>
<dbReference type="PANTHER" id="PTHR33490:SF3">
    <property type="entry name" value="CONSERVED INTEGRAL MEMBRANE PROTEIN"/>
    <property type="match status" value="1"/>
</dbReference>
<accession>A0A7C6EEJ8</accession>
<dbReference type="InterPro" id="IPR002931">
    <property type="entry name" value="Transglutaminase-like"/>
</dbReference>
<dbReference type="AlphaFoldDB" id="A0A7C6EEJ8"/>
<dbReference type="EMBL" id="DTLI01000014">
    <property type="protein sequence ID" value="HHS51303.1"/>
    <property type="molecule type" value="Genomic_DNA"/>
</dbReference>
<comment type="caution">
    <text evidence="2">The sequence shown here is derived from an EMBL/GenBank/DDBJ whole genome shotgun (WGS) entry which is preliminary data.</text>
</comment>
<dbReference type="InterPro" id="IPR038765">
    <property type="entry name" value="Papain-like_cys_pep_sf"/>
</dbReference>
<gene>
    <name evidence="2" type="ORF">ENW73_00345</name>
</gene>